<dbReference type="RefSeq" id="WP_369254302.1">
    <property type="nucleotide sequence ID" value="NZ_CP163440.1"/>
</dbReference>
<sequence length="590" mass="62106">MADLVQLLIDHVVRGELLDLAAGAAVHEAAMRSWGEERTIPAAALRDILRGRLASDPDPHGLRLRGARITGPLDLENLTTSVALELYSCLLTEGLVASDAHLPVLVLADCLLEHPDQPPLNAQRLTATVISLTSTTVIAAAETGAVLLADARIRGDLNCSEAKLHNPKGPALNATRMQIEGAVYLNGGFEATGGGDRGAVLLADARIGDDLDCSEARLHNPEGPALNAECLQIKNSVFMTGGFKATGAGTLGAVRLLRARIGGQLDCTGAKFRNPTGPALHAVNLRSEQVVFLRNGFEATGSGPRGAVRLPRGRIRTSLDCSGATLSNDNGPALEAVGLQIGQDLILGNGFEASGSGTGVTLDLTSVRVGGPFEFAPRHLRHNDPSHRLALDGLEFPGLPTESWHIWLKLIREATPVYAAQPYRQLAAVHKAAGHDRDVRNVLIAQRRDQLHRAVASRGERAWGRFTWLTLGYGYQTWRALLGLLAAAALAIILAALGPGNHGGLARTKTTGTVSTSAAAAGTPCAWTDRVGVGLDLGLPLIATGARNRCDVTDTTTGHALALSGWSLQVIAWAFATLFIAGYTSAVRKV</sequence>
<feature type="transmembrane region" description="Helical" evidence="1">
    <location>
        <begin position="566"/>
        <end position="586"/>
    </location>
</feature>
<evidence type="ECO:0000313" key="2">
    <source>
        <dbReference type="EMBL" id="XDQ59656.1"/>
    </source>
</evidence>
<dbReference type="AlphaFoldDB" id="A0AB39RYB9"/>
<keyword evidence="1" id="KW-0472">Membrane</keyword>
<gene>
    <name evidence="2" type="ORF">AB5J50_01965</name>
</gene>
<evidence type="ECO:0000256" key="1">
    <source>
        <dbReference type="SAM" id="Phobius"/>
    </source>
</evidence>
<protein>
    <recommendedName>
        <fullName evidence="3">Oxidoreductase</fullName>
    </recommendedName>
</protein>
<feature type="transmembrane region" description="Helical" evidence="1">
    <location>
        <begin position="480"/>
        <end position="498"/>
    </location>
</feature>
<name>A0AB39RYB9_9ACTN</name>
<organism evidence="2">
    <name type="scientific">Streptomyces sp. R35</name>
    <dbReference type="NCBI Taxonomy" id="3238630"/>
    <lineage>
        <taxon>Bacteria</taxon>
        <taxon>Bacillati</taxon>
        <taxon>Actinomycetota</taxon>
        <taxon>Actinomycetes</taxon>
        <taxon>Kitasatosporales</taxon>
        <taxon>Streptomycetaceae</taxon>
        <taxon>Streptomyces</taxon>
    </lineage>
</organism>
<evidence type="ECO:0008006" key="3">
    <source>
        <dbReference type="Google" id="ProtNLM"/>
    </source>
</evidence>
<keyword evidence="1" id="KW-0812">Transmembrane</keyword>
<reference evidence="2" key="1">
    <citation type="submission" date="2024-07" db="EMBL/GenBank/DDBJ databases">
        <authorList>
            <person name="Yu S.T."/>
        </authorList>
    </citation>
    <scope>NUCLEOTIDE SEQUENCE</scope>
    <source>
        <strain evidence="2">R35</strain>
    </source>
</reference>
<proteinExistence type="predicted"/>
<accession>A0AB39RYB9</accession>
<keyword evidence="1" id="KW-1133">Transmembrane helix</keyword>
<dbReference type="EMBL" id="CP163440">
    <property type="protein sequence ID" value="XDQ59656.1"/>
    <property type="molecule type" value="Genomic_DNA"/>
</dbReference>